<dbReference type="GeneID" id="90159316"/>
<dbReference type="Pfam" id="PF10756">
    <property type="entry name" value="bPH_6"/>
    <property type="match status" value="1"/>
</dbReference>
<evidence type="ECO:0000313" key="4">
    <source>
        <dbReference type="Proteomes" id="UP000563898"/>
    </source>
</evidence>
<comment type="caution">
    <text evidence="3">The sequence shown here is derived from an EMBL/GenBank/DDBJ whole genome shotgun (WGS) entry which is preliminary data.</text>
</comment>
<keyword evidence="1" id="KW-0812">Transmembrane</keyword>
<dbReference type="EMBL" id="JAAXPC010000006">
    <property type="protein sequence ID" value="NKY02267.1"/>
    <property type="molecule type" value="Genomic_DNA"/>
</dbReference>
<keyword evidence="1" id="KW-1133">Transmembrane helix</keyword>
<dbReference type="RefSeq" id="WP_006370286.1">
    <property type="nucleotide sequence ID" value="NZ_CP073075.1"/>
</dbReference>
<feature type="transmembrane region" description="Helical" evidence="1">
    <location>
        <begin position="29"/>
        <end position="52"/>
    </location>
</feature>
<evidence type="ECO:0000259" key="2">
    <source>
        <dbReference type="Pfam" id="PF10756"/>
    </source>
</evidence>
<dbReference type="InterPro" id="IPR019692">
    <property type="entry name" value="CFP-6_PH"/>
</dbReference>
<dbReference type="AlphaFoldDB" id="A0A846WM40"/>
<protein>
    <submittedName>
        <fullName evidence="3">PH domain-containing protein</fullName>
    </submittedName>
</protein>
<feature type="transmembrane region" description="Helical" evidence="1">
    <location>
        <begin position="64"/>
        <end position="82"/>
    </location>
</feature>
<gene>
    <name evidence="3" type="ORF">HGA05_11830</name>
</gene>
<proteinExistence type="predicted"/>
<evidence type="ECO:0000256" key="1">
    <source>
        <dbReference type="SAM" id="Phobius"/>
    </source>
</evidence>
<evidence type="ECO:0000313" key="3">
    <source>
        <dbReference type="EMBL" id="NKY02267.1"/>
    </source>
</evidence>
<keyword evidence="1" id="KW-0472">Membrane</keyword>
<feature type="domain" description="Low molecular weight protein antigen 6 PH" evidence="2">
    <location>
        <begin position="83"/>
        <end position="152"/>
    </location>
</feature>
<sequence length="161" mass="17787">MNEARPEPAVTDASTSEWDMEYRSRRLRLIGIVAAAVVVVIHVTFGLLLTISNTGPDNIGWSDQAALICIGLVEACAIMLLARPRLRVGSRGVSVRNLATERLFEWDQVRGLTYPDKGFGGQLELPADEHVPVLAIQAGDGARAIEAMERYREIEQLYRRG</sequence>
<reference evidence="3 4" key="1">
    <citation type="submission" date="2020-04" db="EMBL/GenBank/DDBJ databases">
        <title>MicrobeNet Type strains.</title>
        <authorList>
            <person name="Nicholson A.C."/>
        </authorList>
    </citation>
    <scope>NUCLEOTIDE SEQUENCE [LARGE SCALE GENOMIC DNA]</scope>
    <source>
        <strain evidence="3 4">ATCC BAA-14</strain>
    </source>
</reference>
<dbReference type="Proteomes" id="UP000563898">
    <property type="component" value="Unassembled WGS sequence"/>
</dbReference>
<accession>A0A846WM40</accession>
<organism evidence="3 4">
    <name type="scientific">Gordonia polyisoprenivorans</name>
    <dbReference type="NCBI Taxonomy" id="84595"/>
    <lineage>
        <taxon>Bacteria</taxon>
        <taxon>Bacillati</taxon>
        <taxon>Actinomycetota</taxon>
        <taxon>Actinomycetes</taxon>
        <taxon>Mycobacteriales</taxon>
        <taxon>Gordoniaceae</taxon>
        <taxon>Gordonia</taxon>
    </lineage>
</organism>
<name>A0A846WM40_9ACTN</name>